<keyword evidence="2" id="KW-0539">Nucleus</keyword>
<name>A0AA38LD77_TAXCH</name>
<protein>
    <submittedName>
        <fullName evidence="3">Uncharacterized protein</fullName>
    </submittedName>
</protein>
<comment type="subcellular location">
    <subcellularLocation>
        <location evidence="1">Nucleus</location>
    </subcellularLocation>
</comment>
<proteinExistence type="predicted"/>
<dbReference type="PANTHER" id="PTHR12663">
    <property type="entry name" value="ANDROGEN INDUCED INHIBITOR OF PROLIFERATION AS3 / PDS5-RELATED"/>
    <property type="match status" value="1"/>
</dbReference>
<sequence length="83" mass="9429">LMSKDDLGIMSYRAGKKLEQPPHSKNVLLDILEEAEICLSMVEQSDSEIMQYAVNPSMTHLAMPELLRHPNPDVRLVLVKLQE</sequence>
<dbReference type="GO" id="GO:0006281">
    <property type="term" value="P:DNA repair"/>
    <property type="evidence" value="ECO:0007669"/>
    <property type="project" value="TreeGrafter"/>
</dbReference>
<dbReference type="GO" id="GO:0000785">
    <property type="term" value="C:chromatin"/>
    <property type="evidence" value="ECO:0007669"/>
    <property type="project" value="TreeGrafter"/>
</dbReference>
<dbReference type="Proteomes" id="UP000824469">
    <property type="component" value="Unassembled WGS sequence"/>
</dbReference>
<evidence type="ECO:0000313" key="4">
    <source>
        <dbReference type="Proteomes" id="UP000824469"/>
    </source>
</evidence>
<dbReference type="EMBL" id="JAHRHJ020000003">
    <property type="protein sequence ID" value="KAH9320913.1"/>
    <property type="molecule type" value="Genomic_DNA"/>
</dbReference>
<dbReference type="InterPro" id="IPR039776">
    <property type="entry name" value="Pds5"/>
</dbReference>
<accession>A0AA38LD77</accession>
<dbReference type="AlphaFoldDB" id="A0AA38LD77"/>
<evidence type="ECO:0000313" key="3">
    <source>
        <dbReference type="EMBL" id="KAH9320913.1"/>
    </source>
</evidence>
<organism evidence="3 4">
    <name type="scientific">Taxus chinensis</name>
    <name type="common">Chinese yew</name>
    <name type="synonym">Taxus wallichiana var. chinensis</name>
    <dbReference type="NCBI Taxonomy" id="29808"/>
    <lineage>
        <taxon>Eukaryota</taxon>
        <taxon>Viridiplantae</taxon>
        <taxon>Streptophyta</taxon>
        <taxon>Embryophyta</taxon>
        <taxon>Tracheophyta</taxon>
        <taxon>Spermatophyta</taxon>
        <taxon>Pinopsida</taxon>
        <taxon>Pinidae</taxon>
        <taxon>Conifers II</taxon>
        <taxon>Cupressales</taxon>
        <taxon>Taxaceae</taxon>
        <taxon>Taxus</taxon>
    </lineage>
</organism>
<feature type="non-terminal residue" evidence="3">
    <location>
        <position position="1"/>
    </location>
</feature>
<reference evidence="3 4" key="1">
    <citation type="journal article" date="2021" name="Nat. Plants">
        <title>The Taxus genome provides insights into paclitaxel biosynthesis.</title>
        <authorList>
            <person name="Xiong X."/>
            <person name="Gou J."/>
            <person name="Liao Q."/>
            <person name="Li Y."/>
            <person name="Zhou Q."/>
            <person name="Bi G."/>
            <person name="Li C."/>
            <person name="Du R."/>
            <person name="Wang X."/>
            <person name="Sun T."/>
            <person name="Guo L."/>
            <person name="Liang H."/>
            <person name="Lu P."/>
            <person name="Wu Y."/>
            <person name="Zhang Z."/>
            <person name="Ro D.K."/>
            <person name="Shang Y."/>
            <person name="Huang S."/>
            <person name="Yan J."/>
        </authorList>
    </citation>
    <scope>NUCLEOTIDE SEQUENCE [LARGE SCALE GENOMIC DNA]</scope>
    <source>
        <strain evidence="3">Ta-2019</strain>
    </source>
</reference>
<keyword evidence="4" id="KW-1185">Reference proteome</keyword>
<evidence type="ECO:0000256" key="1">
    <source>
        <dbReference type="ARBA" id="ARBA00004123"/>
    </source>
</evidence>
<dbReference type="GO" id="GO:0005634">
    <property type="term" value="C:nucleus"/>
    <property type="evidence" value="ECO:0007669"/>
    <property type="project" value="UniProtKB-SubCell"/>
</dbReference>
<comment type="caution">
    <text evidence="3">The sequence shown here is derived from an EMBL/GenBank/DDBJ whole genome shotgun (WGS) entry which is preliminary data.</text>
</comment>
<dbReference type="PANTHER" id="PTHR12663:SF0">
    <property type="entry name" value="PRECOCIOUS DISSOCIATION OF SISTERS 5, ISOFORM A"/>
    <property type="match status" value="1"/>
</dbReference>
<evidence type="ECO:0000256" key="2">
    <source>
        <dbReference type="ARBA" id="ARBA00023242"/>
    </source>
</evidence>
<gene>
    <name evidence="3" type="ORF">KI387_015552</name>
</gene>
<dbReference type="GO" id="GO:0007064">
    <property type="term" value="P:mitotic sister chromatid cohesion"/>
    <property type="evidence" value="ECO:0007669"/>
    <property type="project" value="InterPro"/>
</dbReference>